<dbReference type="AlphaFoldDB" id="A0A6J4UCJ0"/>
<protein>
    <submittedName>
        <fullName evidence="1">Uncharacterized protein</fullName>
    </submittedName>
</protein>
<sequence>MVVWQLAGQSHTTAALAIPGSAGDFDCFRPAIGVPFRFQRL</sequence>
<accession>A0A6J4UCJ0</accession>
<name>A0A6J4UCJ0_9BACT</name>
<dbReference type="EMBL" id="CADCWI010000029">
    <property type="protein sequence ID" value="CAA9545685.1"/>
    <property type="molecule type" value="Genomic_DNA"/>
</dbReference>
<organism evidence="1">
    <name type="scientific">uncultured Thermomicrobiales bacterium</name>
    <dbReference type="NCBI Taxonomy" id="1645740"/>
    <lineage>
        <taxon>Bacteria</taxon>
        <taxon>Pseudomonadati</taxon>
        <taxon>Thermomicrobiota</taxon>
        <taxon>Thermomicrobia</taxon>
        <taxon>Thermomicrobiales</taxon>
        <taxon>environmental samples</taxon>
    </lineage>
</organism>
<reference evidence="1" key="1">
    <citation type="submission" date="2020-02" db="EMBL/GenBank/DDBJ databases">
        <authorList>
            <person name="Meier V. D."/>
        </authorList>
    </citation>
    <scope>NUCLEOTIDE SEQUENCE</scope>
    <source>
        <strain evidence="1">AVDCRST_MAG43</strain>
    </source>
</reference>
<proteinExistence type="predicted"/>
<evidence type="ECO:0000313" key="1">
    <source>
        <dbReference type="EMBL" id="CAA9545685.1"/>
    </source>
</evidence>
<gene>
    <name evidence="1" type="ORF">AVDCRST_MAG43-567</name>
</gene>